<dbReference type="AlphaFoldDB" id="A0A1B1UDN4"/>
<dbReference type="Pfam" id="PF01476">
    <property type="entry name" value="LysM"/>
    <property type="match status" value="1"/>
</dbReference>
<dbReference type="CDD" id="cd00118">
    <property type="entry name" value="LysM"/>
    <property type="match status" value="1"/>
</dbReference>
<evidence type="ECO:0000256" key="1">
    <source>
        <dbReference type="SAM" id="SignalP"/>
    </source>
</evidence>
<protein>
    <recommendedName>
        <fullName evidence="2">LysM domain-containing protein</fullName>
    </recommendedName>
</protein>
<keyword evidence="1" id="KW-0732">Signal</keyword>
<dbReference type="InterPro" id="IPR036779">
    <property type="entry name" value="LysM_dom_sf"/>
</dbReference>
<dbReference type="KEGG" id="bic:LMTR13_12520"/>
<evidence type="ECO:0000259" key="2">
    <source>
        <dbReference type="PROSITE" id="PS51782"/>
    </source>
</evidence>
<dbReference type="STRING" id="1274631.LMTR13_12520"/>
<dbReference type="InterPro" id="IPR018392">
    <property type="entry name" value="LysM"/>
</dbReference>
<reference evidence="3 4" key="1">
    <citation type="submission" date="2016-07" db="EMBL/GenBank/DDBJ databases">
        <title>Complete genome sequence of Bradyrhizobium icense LMTR 13T, a potential inoculant strain isolated from lima bean (Phaseolus lunatus) in Peru.</title>
        <authorList>
            <person name="Ormeno-Orrillo E."/>
            <person name="Duran D."/>
            <person name="Rogel M.A."/>
            <person name="Rey L."/>
            <person name="Imperial J."/>
            <person name="Ruiz-Argueso T."/>
            <person name="Martinez-Romero E."/>
        </authorList>
    </citation>
    <scope>NUCLEOTIDE SEQUENCE [LARGE SCALE GENOMIC DNA]</scope>
    <source>
        <strain evidence="3 4">LMTR 13</strain>
    </source>
</reference>
<organism evidence="3 4">
    <name type="scientific">Bradyrhizobium icense</name>
    <dbReference type="NCBI Taxonomy" id="1274631"/>
    <lineage>
        <taxon>Bacteria</taxon>
        <taxon>Pseudomonadati</taxon>
        <taxon>Pseudomonadota</taxon>
        <taxon>Alphaproteobacteria</taxon>
        <taxon>Hyphomicrobiales</taxon>
        <taxon>Nitrobacteraceae</taxon>
        <taxon>Bradyrhizobium</taxon>
    </lineage>
</organism>
<evidence type="ECO:0000313" key="4">
    <source>
        <dbReference type="Proteomes" id="UP000092839"/>
    </source>
</evidence>
<feature type="signal peptide" evidence="1">
    <location>
        <begin position="1"/>
        <end position="24"/>
    </location>
</feature>
<feature type="domain" description="LysM" evidence="2">
    <location>
        <begin position="28"/>
        <end position="73"/>
    </location>
</feature>
<proteinExistence type="predicted"/>
<keyword evidence="4" id="KW-1185">Reference proteome</keyword>
<dbReference type="Gene3D" id="3.10.350.10">
    <property type="entry name" value="LysM domain"/>
    <property type="match status" value="1"/>
</dbReference>
<accession>A0A1B1UDN4</accession>
<gene>
    <name evidence="3" type="ORF">LMTR13_12520</name>
</gene>
<dbReference type="SMART" id="SM00257">
    <property type="entry name" value="LysM"/>
    <property type="match status" value="1"/>
</dbReference>
<sequence>MVSRLSTTAFCLAIAIGLASPAYAQCGNEVQVREGETLSSLAKRCDVTEARILDLNPKIQGSRDLQTGIPLNLAAPSANDAAAKAREAAESLFGRLKSYAKEAGQSIEGAAETVTRSVEHFIERNPDLHQRVRKLGQRLNIPGMEKVEAQVSLSVRKGALGTPVTLSAIGLPPTQRVDIAGGEPGRDYRVIESALTSSEGTLQVTVQLPTWADPQHDFIFVIASPEIDVAVRSATFDVLQPTGGK</sequence>
<dbReference type="PROSITE" id="PS51782">
    <property type="entry name" value="LYSM"/>
    <property type="match status" value="1"/>
</dbReference>
<name>A0A1B1UDN4_9BRAD</name>
<evidence type="ECO:0000313" key="3">
    <source>
        <dbReference type="EMBL" id="ANW00877.1"/>
    </source>
</evidence>
<dbReference type="EMBL" id="CP016428">
    <property type="protein sequence ID" value="ANW00877.1"/>
    <property type="molecule type" value="Genomic_DNA"/>
</dbReference>
<feature type="chain" id="PRO_5008530394" description="LysM domain-containing protein" evidence="1">
    <location>
        <begin position="25"/>
        <end position="245"/>
    </location>
</feature>
<dbReference type="Proteomes" id="UP000092839">
    <property type="component" value="Chromosome"/>
</dbReference>